<feature type="region of interest" description="Disordered" evidence="1">
    <location>
        <begin position="1"/>
        <end position="97"/>
    </location>
</feature>
<dbReference type="EMBL" id="HADX01000127">
    <property type="protein sequence ID" value="SBP22359.1"/>
    <property type="molecule type" value="Transcribed_RNA"/>
</dbReference>
<sequence length="97" mass="10343">SSMGVSSLAKSPGVGSCEAPESPFKPSGRTEVVLDTPTKQSPLMSPLKGILKTPVKIPNPKKSVTWSPSPQKHRLMEGSTTFKVPKSPNMASPRSER</sequence>
<dbReference type="AlphaFoldDB" id="A0A1A7XX10"/>
<reference evidence="2" key="1">
    <citation type="submission" date="2016-05" db="EMBL/GenBank/DDBJ databases">
        <authorList>
            <person name="Lavstsen T."/>
            <person name="Jespersen J.S."/>
        </authorList>
    </citation>
    <scope>NUCLEOTIDE SEQUENCE</scope>
    <source>
        <tissue evidence="2">Brain</tissue>
    </source>
</reference>
<accession>A0A1A7XX10</accession>
<feature type="non-terminal residue" evidence="2">
    <location>
        <position position="1"/>
    </location>
</feature>
<gene>
    <name evidence="2" type="primary">TICRR</name>
</gene>
<proteinExistence type="predicted"/>
<evidence type="ECO:0000256" key="1">
    <source>
        <dbReference type="SAM" id="MobiDB-lite"/>
    </source>
</evidence>
<organism evidence="2">
    <name type="scientific">Iconisemion striatum</name>
    <dbReference type="NCBI Taxonomy" id="60296"/>
    <lineage>
        <taxon>Eukaryota</taxon>
        <taxon>Metazoa</taxon>
        <taxon>Chordata</taxon>
        <taxon>Craniata</taxon>
        <taxon>Vertebrata</taxon>
        <taxon>Euteleostomi</taxon>
        <taxon>Actinopterygii</taxon>
        <taxon>Neopterygii</taxon>
        <taxon>Teleostei</taxon>
        <taxon>Neoteleostei</taxon>
        <taxon>Acanthomorphata</taxon>
        <taxon>Ovalentaria</taxon>
        <taxon>Atherinomorphae</taxon>
        <taxon>Cyprinodontiformes</taxon>
        <taxon>Nothobranchiidae</taxon>
        <taxon>Iconisemion</taxon>
    </lineage>
</organism>
<feature type="non-terminal residue" evidence="2">
    <location>
        <position position="97"/>
    </location>
</feature>
<name>A0A1A7XX10_9TELE</name>
<reference evidence="2" key="2">
    <citation type="submission" date="2016-06" db="EMBL/GenBank/DDBJ databases">
        <title>The genome of a short-lived fish provides insights into sex chromosome evolution and the genetic control of aging.</title>
        <authorList>
            <person name="Reichwald K."/>
            <person name="Felder M."/>
            <person name="Petzold A."/>
            <person name="Koch P."/>
            <person name="Groth M."/>
            <person name="Platzer M."/>
        </authorList>
    </citation>
    <scope>NUCLEOTIDE SEQUENCE</scope>
    <source>
        <tissue evidence="2">Brain</tissue>
    </source>
</reference>
<evidence type="ECO:0000313" key="2">
    <source>
        <dbReference type="EMBL" id="SBP22359.1"/>
    </source>
</evidence>
<protein>
    <submittedName>
        <fullName evidence="2">TopBP1-interacting, checkpoint, and replication regulator</fullName>
    </submittedName>
</protein>